<name>G3MSG2_AMBMU</name>
<dbReference type="InterPro" id="IPR021475">
    <property type="entry name" value="Pants/Emi1-like"/>
</dbReference>
<dbReference type="PANTHER" id="PTHR28052">
    <property type="entry name" value="UPF0545 PROTEIN C22ORF39"/>
    <property type="match status" value="1"/>
</dbReference>
<feature type="region of interest" description="Disordered" evidence="5">
    <location>
        <begin position="1"/>
        <end position="26"/>
    </location>
</feature>
<dbReference type="Pfam" id="PF11326">
    <property type="entry name" value="PANTS-like"/>
    <property type="match status" value="1"/>
</dbReference>
<reference evidence="6" key="1">
    <citation type="journal article" date="2011" name="PLoS ONE">
        <title>A deep insight into the sialotranscriptome of the gulf coast tick, Amblyomma maculatum.</title>
        <authorList>
            <person name="Karim S."/>
            <person name="Singh P."/>
            <person name="Ribeiro J.M."/>
        </authorList>
    </citation>
    <scope>NUCLEOTIDE SEQUENCE</scope>
    <source>
        <tissue evidence="6">Salivary gland</tissue>
    </source>
</reference>
<proteinExistence type="evidence at transcript level"/>
<comment type="similarity">
    <text evidence="1">Belongs to the UPF0545 family.</text>
</comment>
<sequence length="154" mass="18106">MATCSDSLRSETANTANTAPENTESIPQNAWMVRPCEWYSEEHADCKGIRGKFHQYFVHGVTLDCSQWKEDYSNCMLWRKNKDIDALKAVVESEEKRKHDRLKASYDNDVWELRSKPPENWNAPLPDWLSKKFERSYLALTMKQKRKIYPTSNN</sequence>
<accession>G3MSG2</accession>
<evidence type="ECO:0000256" key="1">
    <source>
        <dbReference type="ARBA" id="ARBA00006412"/>
    </source>
</evidence>
<dbReference type="GO" id="GO:0043083">
    <property type="term" value="C:synaptic cleft"/>
    <property type="evidence" value="ECO:0007669"/>
    <property type="project" value="UniProtKB-SubCell"/>
</dbReference>
<evidence type="ECO:0000313" key="6">
    <source>
        <dbReference type="EMBL" id="AEO36430.1"/>
    </source>
</evidence>
<dbReference type="PANTHER" id="PTHR28052:SF1">
    <property type="entry name" value="UPF0545 PROTEIN C22ORF39"/>
    <property type="match status" value="1"/>
</dbReference>
<feature type="compositionally biased region" description="Low complexity" evidence="5">
    <location>
        <begin position="11"/>
        <end position="24"/>
    </location>
</feature>
<organism evidence="6">
    <name type="scientific">Amblyomma maculatum</name>
    <name type="common">Gulf Coast tick</name>
    <dbReference type="NCBI Taxonomy" id="34609"/>
    <lineage>
        <taxon>Eukaryota</taxon>
        <taxon>Metazoa</taxon>
        <taxon>Ecdysozoa</taxon>
        <taxon>Arthropoda</taxon>
        <taxon>Chelicerata</taxon>
        <taxon>Arachnida</taxon>
        <taxon>Acari</taxon>
        <taxon>Parasitiformes</taxon>
        <taxon>Ixodida</taxon>
        <taxon>Ixodoidea</taxon>
        <taxon>Ixodidae</taxon>
        <taxon>Amblyomminae</taxon>
        <taxon>Amblyomma</taxon>
    </lineage>
</organism>
<comment type="subcellular location">
    <subcellularLocation>
        <location evidence="2">Synaptic cleft</location>
    </subcellularLocation>
</comment>
<dbReference type="AlphaFoldDB" id="G3MSG2"/>
<evidence type="ECO:0000256" key="5">
    <source>
        <dbReference type="SAM" id="MobiDB-lite"/>
    </source>
</evidence>
<evidence type="ECO:0000256" key="3">
    <source>
        <dbReference type="ARBA" id="ARBA00044072"/>
    </source>
</evidence>
<evidence type="ECO:0000256" key="4">
    <source>
        <dbReference type="ARBA" id="ARBA00044235"/>
    </source>
</evidence>
<dbReference type="EMBL" id="JO844813">
    <property type="protein sequence ID" value="AEO36430.1"/>
    <property type="molecule type" value="mRNA"/>
</dbReference>
<evidence type="ECO:0000256" key="2">
    <source>
        <dbReference type="ARBA" id="ARBA00043942"/>
    </source>
</evidence>
<protein>
    <recommendedName>
        <fullName evidence="3">Synaptic plasticity regulator PANTS</fullName>
    </recommendedName>
    <alternativeName>
        <fullName evidence="4">Plasticity-associated neural transcript short</fullName>
    </alternativeName>
</protein>